<proteinExistence type="inferred from homology"/>
<dbReference type="SUPFAM" id="SSF53756">
    <property type="entry name" value="UDP-Glycosyltransferase/glycogen phosphorylase"/>
    <property type="match status" value="1"/>
</dbReference>
<dbReference type="Pfam" id="PF00201">
    <property type="entry name" value="UDPGT"/>
    <property type="match status" value="1"/>
</dbReference>
<evidence type="ECO:0000256" key="1">
    <source>
        <dbReference type="ARBA" id="ARBA00009995"/>
    </source>
</evidence>
<dbReference type="EC" id="2.4.1.-" evidence="5"/>
<feature type="region of interest" description="Disordered" evidence="6">
    <location>
        <begin position="505"/>
        <end position="534"/>
    </location>
</feature>
<dbReference type="AlphaFoldDB" id="A0AAW2R4T7"/>
<reference evidence="7" key="2">
    <citation type="journal article" date="2024" name="Plant">
        <title>Genomic evolution and insights into agronomic trait innovations of Sesamum species.</title>
        <authorList>
            <person name="Miao H."/>
            <person name="Wang L."/>
            <person name="Qu L."/>
            <person name="Liu H."/>
            <person name="Sun Y."/>
            <person name="Le M."/>
            <person name="Wang Q."/>
            <person name="Wei S."/>
            <person name="Zheng Y."/>
            <person name="Lin W."/>
            <person name="Duan Y."/>
            <person name="Cao H."/>
            <person name="Xiong S."/>
            <person name="Wang X."/>
            <person name="Wei L."/>
            <person name="Li C."/>
            <person name="Ma Q."/>
            <person name="Ju M."/>
            <person name="Zhao R."/>
            <person name="Li G."/>
            <person name="Mu C."/>
            <person name="Tian Q."/>
            <person name="Mei H."/>
            <person name="Zhang T."/>
            <person name="Gao T."/>
            <person name="Zhang H."/>
        </authorList>
    </citation>
    <scope>NUCLEOTIDE SEQUENCE</scope>
    <source>
        <strain evidence="7">G02</strain>
    </source>
</reference>
<dbReference type="FunFam" id="3.40.50.2000:FF:000078">
    <property type="entry name" value="Glycosyltransferase"/>
    <property type="match status" value="1"/>
</dbReference>
<dbReference type="CDD" id="cd03784">
    <property type="entry name" value="GT1_Gtf-like"/>
    <property type="match status" value="1"/>
</dbReference>
<evidence type="ECO:0000256" key="5">
    <source>
        <dbReference type="RuleBase" id="RU362057"/>
    </source>
</evidence>
<dbReference type="PANTHER" id="PTHR11926:SF1494">
    <property type="entry name" value="FLAVONOL 3-O-GLUCOSYLTRANSFERASE UGT76E12-RELATED"/>
    <property type="match status" value="1"/>
</dbReference>
<keyword evidence="2 4" id="KW-0328">Glycosyltransferase</keyword>
<comment type="caution">
    <text evidence="7">The sequence shown here is derived from an EMBL/GenBank/DDBJ whole genome shotgun (WGS) entry which is preliminary data.</text>
</comment>
<protein>
    <recommendedName>
        <fullName evidence="5">Glycosyltransferase</fullName>
        <ecNumber evidence="5">2.4.1.-</ecNumber>
    </recommendedName>
</protein>
<keyword evidence="3 4" id="KW-0808">Transferase</keyword>
<organism evidence="7">
    <name type="scientific">Sesamum radiatum</name>
    <name type="common">Black benniseed</name>
    <dbReference type="NCBI Taxonomy" id="300843"/>
    <lineage>
        <taxon>Eukaryota</taxon>
        <taxon>Viridiplantae</taxon>
        <taxon>Streptophyta</taxon>
        <taxon>Embryophyta</taxon>
        <taxon>Tracheophyta</taxon>
        <taxon>Spermatophyta</taxon>
        <taxon>Magnoliopsida</taxon>
        <taxon>eudicotyledons</taxon>
        <taxon>Gunneridae</taxon>
        <taxon>Pentapetalae</taxon>
        <taxon>asterids</taxon>
        <taxon>lamiids</taxon>
        <taxon>Lamiales</taxon>
        <taxon>Pedaliaceae</taxon>
        <taxon>Sesamum</taxon>
    </lineage>
</organism>
<comment type="similarity">
    <text evidence="1 4">Belongs to the UDP-glycosyltransferase family.</text>
</comment>
<dbReference type="GO" id="GO:0080043">
    <property type="term" value="F:quercetin 3-O-glucosyltransferase activity"/>
    <property type="evidence" value="ECO:0007669"/>
    <property type="project" value="TreeGrafter"/>
</dbReference>
<feature type="compositionally biased region" description="Basic and acidic residues" evidence="6">
    <location>
        <begin position="520"/>
        <end position="534"/>
    </location>
</feature>
<evidence type="ECO:0000313" key="7">
    <source>
        <dbReference type="EMBL" id="KAL0375055.1"/>
    </source>
</evidence>
<dbReference type="InterPro" id="IPR002213">
    <property type="entry name" value="UDP_glucos_trans"/>
</dbReference>
<dbReference type="InterPro" id="IPR035595">
    <property type="entry name" value="UDP_glycos_trans_CS"/>
</dbReference>
<dbReference type="Gene3D" id="3.40.50.2000">
    <property type="entry name" value="Glycogen Phosphorylase B"/>
    <property type="match status" value="2"/>
</dbReference>
<evidence type="ECO:0000256" key="6">
    <source>
        <dbReference type="SAM" id="MobiDB-lite"/>
    </source>
</evidence>
<dbReference type="GO" id="GO:0080044">
    <property type="term" value="F:quercetin 7-O-glucosyltransferase activity"/>
    <property type="evidence" value="ECO:0007669"/>
    <property type="project" value="TreeGrafter"/>
</dbReference>
<dbReference type="PROSITE" id="PS00375">
    <property type="entry name" value="UDPGT"/>
    <property type="match status" value="1"/>
</dbReference>
<name>A0AAW2R4T7_SESRA</name>
<evidence type="ECO:0000256" key="3">
    <source>
        <dbReference type="ARBA" id="ARBA00022679"/>
    </source>
</evidence>
<reference evidence="7" key="1">
    <citation type="submission" date="2020-06" db="EMBL/GenBank/DDBJ databases">
        <authorList>
            <person name="Li T."/>
            <person name="Hu X."/>
            <person name="Zhang T."/>
            <person name="Song X."/>
            <person name="Zhang H."/>
            <person name="Dai N."/>
            <person name="Sheng W."/>
            <person name="Hou X."/>
            <person name="Wei L."/>
        </authorList>
    </citation>
    <scope>NUCLEOTIDE SEQUENCE</scope>
    <source>
        <strain evidence="7">G02</strain>
        <tissue evidence="7">Leaf</tissue>
    </source>
</reference>
<gene>
    <name evidence="7" type="ORF">Sradi_3421200</name>
</gene>
<sequence length="534" mass="60599">MISVPYQGHANPFTHLAINLASKGFTVTFVHTEDAHRRISRSYQERNYTSSSDEVEIFSEARDSGLDIRYTTISDGFPLEFDRARNVEEFWESILHDFPSRVDEFIGNLIESSDPSLLPFLVADALYPWPATIANKYNLVNVSFWTGPAVVLAINYYYFDHLRANGHFPPTDDPLYSIDYIPGVESISSKDLMPYLREADTTTIVHKVLLRVFEEVKKADFILHNTVQELELHTLSTLNQNQPTYAIGPVNFSPECTKTRVYKSLLSEIDCSKWLDSKPPSSVLYVSFGSNVPTNKQAIEAIAQGLLLSEVSFIWVIRPKIVRSVDDNKNVLPDGFEDNVKDNGLIVPWCNQNDVLSNPAVGGFLTHCGWNSILESMWYGVPMICYPIMYDQPTNRKLVVDDWRIGVDLFDGVSANRAEVALKIKQLMSEKTSGAIRNEMMKFRSVLHDALSEKGSSNRNFDQFIQDLRHKMHVRKRMYHQKSSCSCGIEKMSELHIRNESGWRRYERGRGGGGGGGGDLTKEGRGNVMDWGRR</sequence>
<dbReference type="PANTHER" id="PTHR11926">
    <property type="entry name" value="GLUCOSYL/GLUCURONOSYL TRANSFERASES"/>
    <property type="match status" value="1"/>
</dbReference>
<evidence type="ECO:0000256" key="4">
    <source>
        <dbReference type="RuleBase" id="RU003718"/>
    </source>
</evidence>
<evidence type="ECO:0000256" key="2">
    <source>
        <dbReference type="ARBA" id="ARBA00022676"/>
    </source>
</evidence>
<accession>A0AAW2R4T7</accession>
<dbReference type="EMBL" id="JACGWJ010000014">
    <property type="protein sequence ID" value="KAL0375055.1"/>
    <property type="molecule type" value="Genomic_DNA"/>
</dbReference>